<evidence type="ECO:0000313" key="5">
    <source>
        <dbReference type="Proteomes" id="UP000274756"/>
    </source>
</evidence>
<name>A0A0N4UE15_DRAME</name>
<dbReference type="PANTHER" id="PTHR12187:SF11">
    <property type="entry name" value="PHOSPHATIDYLINOSITOL-3,4-BISPHOSPHATE 4-PHOSPHATASE"/>
    <property type="match status" value="1"/>
</dbReference>
<evidence type="ECO:0000313" key="6">
    <source>
        <dbReference type="WBParaSite" id="DME_0000559501-mRNA-1"/>
    </source>
</evidence>
<dbReference type="STRING" id="318479.A0A0N4UE15"/>
<organism evidence="4 6">
    <name type="scientific">Dracunculus medinensis</name>
    <name type="common">Guinea worm</name>
    <dbReference type="NCBI Taxonomy" id="318479"/>
    <lineage>
        <taxon>Eukaryota</taxon>
        <taxon>Metazoa</taxon>
        <taxon>Ecdysozoa</taxon>
        <taxon>Nematoda</taxon>
        <taxon>Chromadorea</taxon>
        <taxon>Rhabditida</taxon>
        <taxon>Spirurina</taxon>
        <taxon>Dracunculoidea</taxon>
        <taxon>Dracunculidae</taxon>
        <taxon>Dracunculus</taxon>
    </lineage>
</organism>
<dbReference type="OrthoDB" id="159395at2759"/>
<dbReference type="AlphaFoldDB" id="A0A0N4UE15"/>
<keyword evidence="2" id="KW-0443">Lipid metabolism</keyword>
<dbReference type="GO" id="GO:0005737">
    <property type="term" value="C:cytoplasm"/>
    <property type="evidence" value="ECO:0007669"/>
    <property type="project" value="TreeGrafter"/>
</dbReference>
<dbReference type="WBParaSite" id="DME_0000559501-mRNA-1">
    <property type="protein sequence ID" value="DME_0000559501-mRNA-1"/>
    <property type="gene ID" value="DME_0000559501"/>
</dbReference>
<proteinExistence type="predicted"/>
<protein>
    <submittedName>
        <fullName evidence="6">PH domain-containing protein</fullName>
    </submittedName>
</protein>
<evidence type="ECO:0000313" key="3">
    <source>
        <dbReference type="EMBL" id="VDN50667.1"/>
    </source>
</evidence>
<reference evidence="3 5" key="2">
    <citation type="submission" date="2018-11" db="EMBL/GenBank/DDBJ databases">
        <authorList>
            <consortium name="Pathogen Informatics"/>
        </authorList>
    </citation>
    <scope>NUCLEOTIDE SEQUENCE [LARGE SCALE GENOMIC DNA]</scope>
</reference>
<keyword evidence="5" id="KW-1185">Reference proteome</keyword>
<sequence>MEDDNAIDIFKWMFNTEMENDLFDEMFLQNAKIRANILAIESRDAPIEPIIIILERVHVETAEVAEEKYAFILSYKTGSIKMFARNAKQREKWMIRLSTSSHRIAQAELDEIIDNFNSTVPSSLMPSPSSTDCFRLFYLTEPIKKLHNFSISQPMSLHSRKIRCEEIMWESKLSLILPQQLLKLFLKWSNELKEFIENRLWVVPNGYLEAAHNCLRHISANQETYINSLEFIESYSGPSFRSSSEKFRVAFASVPTNLHLQQFVVEKITHDYLTCGAVCAIPLRFMHGGLSRLRVDLHSSINDPVCIDHMLDSRFFHRRNSLQAAKSVIGELSQQAEMDWNFTELKSTEKVGLCLLAEIKQLKENLVDLIESFPNVVRLIDFFREWNQLSDHHCGKINRTMVDGLDSQLDNLEATIISLNTKMAVLCSARDNEDTWKDYEKNTKQTLNSCLDILLQIIDNIQNAQFLGLILALKRSSDCQFFFNIQLRSDLVLSQAITIVSTALLSAIENNIAEWNVNPPLITIFSFLSCYGDERGMMEDARECWASFQDRVRFKLVLSSSSINSTCIPTVSGDRSKIIVHLPLPQNIFQSLPEDLKSGQLFTVCSIFWNLGINHEATFAQSIAGDCSLEETINIIAGRALQAYADCNSSSSQSVKNLIAELNLAISVSPSNKNMVIFRLAMIANFALNGIPILCCKSGKDRTSMALTLEEGRIIRENCGVSGDQMGEMIVCLRRDGVRRENCRKNIGKPLYSFSPFQMHFIPKEFRPPSGTYAQGIDS</sequence>
<dbReference type="InterPro" id="IPR039034">
    <property type="entry name" value="INPP4"/>
</dbReference>
<evidence type="ECO:0000313" key="4">
    <source>
        <dbReference type="Proteomes" id="UP000038040"/>
    </source>
</evidence>
<dbReference type="PANTHER" id="PTHR12187">
    <property type="entry name" value="AGAP000124-PA"/>
    <property type="match status" value="1"/>
</dbReference>
<dbReference type="EMBL" id="UYYG01000006">
    <property type="protein sequence ID" value="VDN50667.1"/>
    <property type="molecule type" value="Genomic_DNA"/>
</dbReference>
<reference evidence="6" key="1">
    <citation type="submission" date="2017-02" db="UniProtKB">
        <authorList>
            <consortium name="WormBaseParasite"/>
        </authorList>
    </citation>
    <scope>IDENTIFICATION</scope>
</reference>
<dbReference type="Proteomes" id="UP000038040">
    <property type="component" value="Unplaced"/>
</dbReference>
<dbReference type="GO" id="GO:0016316">
    <property type="term" value="F:phosphatidylinositol-3,4-bisphosphate 4-phosphatase activity"/>
    <property type="evidence" value="ECO:0007669"/>
    <property type="project" value="InterPro"/>
</dbReference>
<evidence type="ECO:0000256" key="1">
    <source>
        <dbReference type="ARBA" id="ARBA00022801"/>
    </source>
</evidence>
<gene>
    <name evidence="3" type="ORF">DME_LOCUS640</name>
</gene>
<evidence type="ECO:0000256" key="2">
    <source>
        <dbReference type="ARBA" id="ARBA00023098"/>
    </source>
</evidence>
<keyword evidence="1" id="KW-0378">Hydrolase</keyword>
<dbReference type="Proteomes" id="UP000274756">
    <property type="component" value="Unassembled WGS sequence"/>
</dbReference>
<accession>A0A0N4UE15</accession>